<dbReference type="Proteomes" id="UP000289841">
    <property type="component" value="Chromosome"/>
</dbReference>
<organism evidence="3 4">
    <name type="scientific">Haploplasma axanthum</name>
    <name type="common">Acholeplasma axanthum</name>
    <dbReference type="NCBI Taxonomy" id="29552"/>
    <lineage>
        <taxon>Bacteria</taxon>
        <taxon>Bacillati</taxon>
        <taxon>Mycoplasmatota</taxon>
        <taxon>Mollicutes</taxon>
        <taxon>Acholeplasmatales</taxon>
        <taxon>Acholeplasmataceae</taxon>
        <taxon>Haploplasma</taxon>
    </lineage>
</organism>
<dbReference type="EMBL" id="LR215048">
    <property type="protein sequence ID" value="VEU79969.1"/>
    <property type="molecule type" value="Genomic_DNA"/>
</dbReference>
<gene>
    <name evidence="3" type="ORF">NCTC10138_00322</name>
</gene>
<feature type="transmembrane region" description="Helical" evidence="1">
    <location>
        <begin position="181"/>
        <end position="202"/>
    </location>
</feature>
<feature type="transmembrane region" description="Helical" evidence="1">
    <location>
        <begin position="149"/>
        <end position="169"/>
    </location>
</feature>
<dbReference type="STRING" id="1278311.GCA_000428705_00434"/>
<keyword evidence="1" id="KW-0812">Transmembrane</keyword>
<sequence length="438" mass="50687">MSSMGFIIGFIITLVYFKLNFKTGKRHWFEYIIASLIIATYVLISVYIDLGDYALPFSLVIQILVFYFGIRMRLLDALFLGTLYIFNYYSSRGIVLSAYSLIVNKNIQEISSSSALIVISHITSLLSLLLLIALVLILKKERLKLLFSVPKQVFFLTCYTLIEIAFIYMVNQGRYILDNNLWYSLTYFFTSLLSIIVFSYILRNILNLIKLIENEVYTVKLEEQLDMQLTHYEKYQSYITEMAKFKHDYYSVIKSIQTYVLNAKNDEALTFIKEILAEEQEINIPILEKTSNSFIVDAIIFDYSNKCILNNINFSSNLKFPNTIKFTQLELMKVFTNILSNALEASIQSPIDKRFIKIKSSAVNNWLVVSISNNYYNEIIIDNNDYVTTKSDRVLHGLGLKIVNEIITKKGGFTQASVNKERKIFTIQLSIPKTIEWG</sequence>
<feature type="domain" description="Sensor histidine kinase NatK-like C-terminal" evidence="2">
    <location>
        <begin position="329"/>
        <end position="432"/>
    </location>
</feature>
<keyword evidence="4" id="KW-1185">Reference proteome</keyword>
<dbReference type="AlphaFoldDB" id="A0A449BC01"/>
<dbReference type="OrthoDB" id="358728at2"/>
<dbReference type="PANTHER" id="PTHR40448">
    <property type="entry name" value="TWO-COMPONENT SENSOR HISTIDINE KINASE"/>
    <property type="match status" value="1"/>
</dbReference>
<protein>
    <recommendedName>
        <fullName evidence="2">Sensor histidine kinase NatK-like C-terminal domain-containing protein</fullName>
    </recommendedName>
</protein>
<feature type="transmembrane region" description="Helical" evidence="1">
    <location>
        <begin position="53"/>
        <end position="70"/>
    </location>
</feature>
<dbReference type="GO" id="GO:0042802">
    <property type="term" value="F:identical protein binding"/>
    <property type="evidence" value="ECO:0007669"/>
    <property type="project" value="TreeGrafter"/>
</dbReference>
<evidence type="ECO:0000313" key="3">
    <source>
        <dbReference type="EMBL" id="VEU79969.1"/>
    </source>
</evidence>
<name>A0A449BC01_HAPAX</name>
<dbReference type="InterPro" id="IPR036890">
    <property type="entry name" value="HATPase_C_sf"/>
</dbReference>
<dbReference type="Gene3D" id="3.30.565.10">
    <property type="entry name" value="Histidine kinase-like ATPase, C-terminal domain"/>
    <property type="match status" value="1"/>
</dbReference>
<reference evidence="3 4" key="1">
    <citation type="submission" date="2019-01" db="EMBL/GenBank/DDBJ databases">
        <authorList>
            <consortium name="Pathogen Informatics"/>
        </authorList>
    </citation>
    <scope>NUCLEOTIDE SEQUENCE [LARGE SCALE GENOMIC DNA]</scope>
    <source>
        <strain evidence="3 4">NCTC10138</strain>
    </source>
</reference>
<proteinExistence type="predicted"/>
<feature type="transmembrane region" description="Helical" evidence="1">
    <location>
        <begin position="114"/>
        <end position="137"/>
    </location>
</feature>
<dbReference type="SUPFAM" id="SSF55874">
    <property type="entry name" value="ATPase domain of HSP90 chaperone/DNA topoisomerase II/histidine kinase"/>
    <property type="match status" value="1"/>
</dbReference>
<feature type="transmembrane region" description="Helical" evidence="1">
    <location>
        <begin position="77"/>
        <end position="102"/>
    </location>
</feature>
<dbReference type="InterPro" id="IPR032834">
    <property type="entry name" value="NatK-like_C"/>
</dbReference>
<feature type="transmembrane region" description="Helical" evidence="1">
    <location>
        <begin position="28"/>
        <end position="47"/>
    </location>
</feature>
<keyword evidence="1" id="KW-0472">Membrane</keyword>
<dbReference type="Pfam" id="PF14501">
    <property type="entry name" value="HATPase_c_5"/>
    <property type="match status" value="1"/>
</dbReference>
<evidence type="ECO:0000313" key="4">
    <source>
        <dbReference type="Proteomes" id="UP000289841"/>
    </source>
</evidence>
<accession>A0A449BC01</accession>
<dbReference type="KEGG" id="aaxa:NCTC10138_00322"/>
<feature type="transmembrane region" description="Helical" evidence="1">
    <location>
        <begin position="6"/>
        <end position="21"/>
    </location>
</feature>
<evidence type="ECO:0000259" key="2">
    <source>
        <dbReference type="Pfam" id="PF14501"/>
    </source>
</evidence>
<dbReference type="PANTHER" id="PTHR40448:SF1">
    <property type="entry name" value="TWO-COMPONENT SENSOR HISTIDINE KINASE"/>
    <property type="match status" value="1"/>
</dbReference>
<keyword evidence="1" id="KW-1133">Transmembrane helix</keyword>
<evidence type="ECO:0000256" key="1">
    <source>
        <dbReference type="SAM" id="Phobius"/>
    </source>
</evidence>